<dbReference type="PANTHER" id="PTHR34654:SF1">
    <property type="entry name" value="RNA-BINDING PROTEIN KHPA"/>
    <property type="match status" value="1"/>
</dbReference>
<evidence type="ECO:0000313" key="4">
    <source>
        <dbReference type="EMBL" id="MFD2276936.1"/>
    </source>
</evidence>
<evidence type="ECO:0000256" key="2">
    <source>
        <dbReference type="ARBA" id="ARBA00022884"/>
    </source>
</evidence>
<dbReference type="EMBL" id="JBHUJC010000034">
    <property type="protein sequence ID" value="MFD2276936.1"/>
    <property type="molecule type" value="Genomic_DNA"/>
</dbReference>
<evidence type="ECO:0000256" key="1">
    <source>
        <dbReference type="ARBA" id="ARBA00022490"/>
    </source>
</evidence>
<accession>A0ABW5E2T5</accession>
<reference evidence="5" key="1">
    <citation type="journal article" date="2019" name="Int. J. Syst. Evol. Microbiol.">
        <title>The Global Catalogue of Microorganisms (GCM) 10K type strain sequencing project: providing services to taxonomists for standard genome sequencing and annotation.</title>
        <authorList>
            <consortium name="The Broad Institute Genomics Platform"/>
            <consortium name="The Broad Institute Genome Sequencing Center for Infectious Disease"/>
            <person name="Wu L."/>
            <person name="Ma J."/>
        </authorList>
    </citation>
    <scope>NUCLEOTIDE SEQUENCE [LARGE SCALE GENOMIC DNA]</scope>
    <source>
        <strain evidence="5">JCM 16545</strain>
    </source>
</reference>
<protein>
    <submittedName>
        <fullName evidence="4">KH domain-containing protein</fullName>
    </submittedName>
</protein>
<keyword evidence="1" id="KW-0963">Cytoplasm</keyword>
<evidence type="ECO:0000256" key="3">
    <source>
        <dbReference type="SAM" id="MobiDB-lite"/>
    </source>
</evidence>
<name>A0ABW5E2T5_9BACT</name>
<dbReference type="PANTHER" id="PTHR34654">
    <property type="entry name" value="UPF0109 PROTEIN SCO5592"/>
    <property type="match status" value="1"/>
</dbReference>
<dbReference type="Pfam" id="PF13083">
    <property type="entry name" value="KH_KhpA-B"/>
    <property type="match status" value="1"/>
</dbReference>
<sequence>MQETTEQIRNFLQFIALQFISHPEDAQLKVAEVSEDHIRFRLVLNKADVAILIGRNGFTASAIRNVLKAAAIRDGINATLQIVSHDEERQRLAAIEAGQTFDDEIPVESTDEADDETLEESS</sequence>
<dbReference type="Proteomes" id="UP001597297">
    <property type="component" value="Unassembled WGS sequence"/>
</dbReference>
<dbReference type="RefSeq" id="WP_377092864.1">
    <property type="nucleotide sequence ID" value="NZ_JBHSJM010000001.1"/>
</dbReference>
<gene>
    <name evidence="4" type="ORF">ACFSQZ_10685</name>
</gene>
<organism evidence="4 5">
    <name type="scientific">Rubritalea spongiae</name>
    <dbReference type="NCBI Taxonomy" id="430797"/>
    <lineage>
        <taxon>Bacteria</taxon>
        <taxon>Pseudomonadati</taxon>
        <taxon>Verrucomicrobiota</taxon>
        <taxon>Verrucomicrobiia</taxon>
        <taxon>Verrucomicrobiales</taxon>
        <taxon>Rubritaleaceae</taxon>
        <taxon>Rubritalea</taxon>
    </lineage>
</organism>
<comment type="caution">
    <text evidence="4">The sequence shown here is derived from an EMBL/GenBank/DDBJ whole genome shotgun (WGS) entry which is preliminary data.</text>
</comment>
<dbReference type="InterPro" id="IPR020627">
    <property type="entry name" value="KhpA"/>
</dbReference>
<keyword evidence="2" id="KW-0694">RNA-binding</keyword>
<proteinExistence type="predicted"/>
<feature type="region of interest" description="Disordered" evidence="3">
    <location>
        <begin position="103"/>
        <end position="122"/>
    </location>
</feature>
<evidence type="ECO:0000313" key="5">
    <source>
        <dbReference type="Proteomes" id="UP001597297"/>
    </source>
</evidence>
<keyword evidence="5" id="KW-1185">Reference proteome</keyword>